<dbReference type="Pfam" id="PF02595">
    <property type="entry name" value="Gly_kinase"/>
    <property type="match status" value="2"/>
</dbReference>
<organism evidence="2">
    <name type="scientific">Nocardia globerula</name>
    <dbReference type="NCBI Taxonomy" id="1818"/>
    <lineage>
        <taxon>Bacteria</taxon>
        <taxon>Bacillati</taxon>
        <taxon>Actinomycetota</taxon>
        <taxon>Actinomycetes</taxon>
        <taxon>Mycobacteriales</taxon>
        <taxon>Nocardiaceae</taxon>
        <taxon>Nocardia</taxon>
    </lineage>
</organism>
<proteinExistence type="inferred from homology"/>
<name>A0A652YYC2_NOCGL</name>
<dbReference type="InterPro" id="IPR018193">
    <property type="entry name" value="Glyc_kinase_flavodox-like_fold"/>
</dbReference>
<evidence type="ECO:0000256" key="1">
    <source>
        <dbReference type="PIRNR" id="PIRNR006078"/>
    </source>
</evidence>
<keyword evidence="1 2" id="KW-0418">Kinase</keyword>
<keyword evidence="1" id="KW-0808">Transferase</keyword>
<dbReference type="InterPro" id="IPR004381">
    <property type="entry name" value="Glycerate_kinase"/>
</dbReference>
<comment type="caution">
    <text evidence="2">The sequence shown here is derived from an EMBL/GenBank/DDBJ whole genome shotgun (WGS) entry which is preliminary data.</text>
</comment>
<dbReference type="SUPFAM" id="SSF110738">
    <property type="entry name" value="Glycerate kinase I"/>
    <property type="match status" value="1"/>
</dbReference>
<comment type="similarity">
    <text evidence="1">Belongs to the glycerate kinase type-1 family.</text>
</comment>
<dbReference type="Gene3D" id="3.90.1510.10">
    <property type="entry name" value="Glycerate kinase, domain 2"/>
    <property type="match status" value="2"/>
</dbReference>
<protein>
    <submittedName>
        <fullName evidence="2">Glycerate kinase</fullName>
    </submittedName>
</protein>
<gene>
    <name evidence="2" type="ORF">FNL38_1011056</name>
</gene>
<reference evidence="2" key="1">
    <citation type="submission" date="2019-07" db="EMBL/GenBank/DDBJ databases">
        <title>Genomic Encyclopedia of Type Strains, Phase IV (KMG-IV): sequencing the most valuable type-strain genomes for metagenomic binning, comparative biology and taxonomic classification.</title>
        <authorList>
            <person name="Goeker M."/>
        </authorList>
    </citation>
    <scope>NUCLEOTIDE SEQUENCE</scope>
    <source>
        <strain evidence="2">DSM 44596</strain>
    </source>
</reference>
<sequence>MRVIVAPDSFGDTLTATAAAHAISDGWGRARSGDEIICAPQSDGGPGFVDALAVSGGEIRNAHVSGPLTTPVDARWLLDSDTAYIESAQACGLALLGGPPTRESALAAHSRGVGDLIVEALDAGATKIVIGLGGSCCTDGGRGLVDALGGVQAARAALRGVELVAATDVENPLLGEIGAAGVFGPQKGADGSAVEILEQRNREWASTLGSGAGRSVAELPGAGAAGGIGAALFALGGDRRSGAEVVAERTRQAELLESADLVITGEGKFDSQSLRGKLVTSLAAASASYGVPTLVLAGQVGLSASDYERFGIVGAESVTDFAGSIEDAMRDASIHLRGLAEETAREWSIWRRG</sequence>
<dbReference type="EMBL" id="VNIQ01000001">
    <property type="protein sequence ID" value="TYQ08681.1"/>
    <property type="molecule type" value="Genomic_DNA"/>
</dbReference>
<dbReference type="GO" id="GO:0008887">
    <property type="term" value="F:glycerate kinase activity"/>
    <property type="evidence" value="ECO:0007669"/>
    <property type="project" value="UniProtKB-UniRule"/>
</dbReference>
<dbReference type="PIRSF" id="PIRSF006078">
    <property type="entry name" value="GlxK"/>
    <property type="match status" value="1"/>
</dbReference>
<dbReference type="AlphaFoldDB" id="A0A652YYC2"/>
<evidence type="ECO:0000313" key="2">
    <source>
        <dbReference type="EMBL" id="TYQ08681.1"/>
    </source>
</evidence>
<accession>A0A652YYC2</accession>
<dbReference type="PANTHER" id="PTHR21599:SF0">
    <property type="entry name" value="GLYCERATE KINASE"/>
    <property type="match status" value="1"/>
</dbReference>
<dbReference type="GO" id="GO:0031388">
    <property type="term" value="P:organic acid phosphorylation"/>
    <property type="evidence" value="ECO:0007669"/>
    <property type="project" value="UniProtKB-UniRule"/>
</dbReference>
<dbReference type="PANTHER" id="PTHR21599">
    <property type="entry name" value="GLYCERATE KINASE"/>
    <property type="match status" value="1"/>
</dbReference>
<dbReference type="InterPro" id="IPR036129">
    <property type="entry name" value="Glycerate_kinase_sf"/>
</dbReference>